<dbReference type="OrthoDB" id="5985572at2759"/>
<gene>
    <name evidence="1" type="ORF">NTEN_LOCUS12953</name>
</gene>
<dbReference type="Gene3D" id="2.40.10.10">
    <property type="entry name" value="Trypsin-like serine proteases"/>
    <property type="match status" value="1"/>
</dbReference>
<evidence type="ECO:0000313" key="2">
    <source>
        <dbReference type="Proteomes" id="UP000479000"/>
    </source>
</evidence>
<reference evidence="1 2" key="1">
    <citation type="submission" date="2020-02" db="EMBL/GenBank/DDBJ databases">
        <authorList>
            <person name="Ferguson B K."/>
        </authorList>
    </citation>
    <scope>NUCLEOTIDE SEQUENCE [LARGE SCALE GENOMIC DNA]</scope>
</reference>
<keyword evidence="2" id="KW-1185">Reference proteome</keyword>
<evidence type="ECO:0000313" key="1">
    <source>
        <dbReference type="EMBL" id="CAB0007686.1"/>
    </source>
</evidence>
<name>A0A6H5GUM4_9HEMI</name>
<dbReference type="SUPFAM" id="SSF50494">
    <property type="entry name" value="Trypsin-like serine proteases"/>
    <property type="match status" value="1"/>
</dbReference>
<sequence>MKRRAPIVNREIYTVQHPSAVYGLSQFAMGYSTAKMDLTNDRVEEELAGSPMMCLHPDGYRWVLAGVSNWRIACSKIGDQRPRLYDQTISNVEWIKSTMAGN</sequence>
<evidence type="ECO:0008006" key="3">
    <source>
        <dbReference type="Google" id="ProtNLM"/>
    </source>
</evidence>
<accession>A0A6H5GUM4</accession>
<dbReference type="Proteomes" id="UP000479000">
    <property type="component" value="Unassembled WGS sequence"/>
</dbReference>
<protein>
    <recommendedName>
        <fullName evidence="3">Peptidase S1 domain-containing protein</fullName>
    </recommendedName>
</protein>
<proteinExistence type="predicted"/>
<dbReference type="EMBL" id="CADCXU010019215">
    <property type="protein sequence ID" value="CAB0007686.1"/>
    <property type="molecule type" value="Genomic_DNA"/>
</dbReference>
<organism evidence="1 2">
    <name type="scientific">Nesidiocoris tenuis</name>
    <dbReference type="NCBI Taxonomy" id="355587"/>
    <lineage>
        <taxon>Eukaryota</taxon>
        <taxon>Metazoa</taxon>
        <taxon>Ecdysozoa</taxon>
        <taxon>Arthropoda</taxon>
        <taxon>Hexapoda</taxon>
        <taxon>Insecta</taxon>
        <taxon>Pterygota</taxon>
        <taxon>Neoptera</taxon>
        <taxon>Paraneoptera</taxon>
        <taxon>Hemiptera</taxon>
        <taxon>Heteroptera</taxon>
        <taxon>Panheteroptera</taxon>
        <taxon>Cimicomorpha</taxon>
        <taxon>Miridae</taxon>
        <taxon>Dicyphina</taxon>
        <taxon>Nesidiocoris</taxon>
    </lineage>
</organism>
<dbReference type="InterPro" id="IPR043504">
    <property type="entry name" value="Peptidase_S1_PA_chymotrypsin"/>
</dbReference>
<dbReference type="AlphaFoldDB" id="A0A6H5GUM4"/>
<dbReference type="InterPro" id="IPR009003">
    <property type="entry name" value="Peptidase_S1_PA"/>
</dbReference>